<evidence type="ECO:0000313" key="3">
    <source>
        <dbReference type="Proteomes" id="UP000177050"/>
    </source>
</evidence>
<gene>
    <name evidence="2" type="ORF">A3K52_03375</name>
</gene>
<reference evidence="2 3" key="1">
    <citation type="journal article" date="2016" name="Nat. Commun.">
        <title>Thousands of microbial genomes shed light on interconnected biogeochemical processes in an aquifer system.</title>
        <authorList>
            <person name="Anantharaman K."/>
            <person name="Brown C.T."/>
            <person name="Hug L.A."/>
            <person name="Sharon I."/>
            <person name="Castelle C.J."/>
            <person name="Probst A.J."/>
            <person name="Thomas B.C."/>
            <person name="Singh A."/>
            <person name="Wilkins M.J."/>
            <person name="Karaoz U."/>
            <person name="Brodie E.L."/>
            <person name="Williams K.H."/>
            <person name="Hubbard S.S."/>
            <person name="Banfield J.F."/>
        </authorList>
    </citation>
    <scope>NUCLEOTIDE SEQUENCE [LARGE SCALE GENOMIC DNA]</scope>
</reference>
<accession>A0A1F7L0Z3</accession>
<dbReference type="Proteomes" id="UP000177050">
    <property type="component" value="Unassembled WGS sequence"/>
</dbReference>
<feature type="domain" description="Transcription factor zinc-finger" evidence="1">
    <location>
        <begin position="63"/>
        <end position="102"/>
    </location>
</feature>
<dbReference type="Pfam" id="PF13453">
    <property type="entry name" value="Zn_ribbon_TFIIB"/>
    <property type="match status" value="2"/>
</dbReference>
<proteinExistence type="predicted"/>
<sequence>MKCPTCLIELSKKEYNGIEVDECIKCGGMWFEAQEVDQLEDTVLNQDEFKNTMITHVRDSEKNCPKCEQRMKKFNYRWEDLELDYCAKSDGYWLDKGEEKRITEIITQQANDLDRKFRIEEQWSNNLKGLQSPSIISKIRNLIGL</sequence>
<dbReference type="InterPro" id="IPR027392">
    <property type="entry name" value="TF_Znf"/>
</dbReference>
<organism evidence="2 3">
    <name type="scientific">Candidatus Roizmanbacteria bacterium RIFOXYD1_FULL_38_12</name>
    <dbReference type="NCBI Taxonomy" id="1802093"/>
    <lineage>
        <taxon>Bacteria</taxon>
        <taxon>Candidatus Roizmaniibacteriota</taxon>
    </lineage>
</organism>
<feature type="domain" description="Transcription factor zinc-finger" evidence="1">
    <location>
        <begin position="2"/>
        <end position="39"/>
    </location>
</feature>
<evidence type="ECO:0000313" key="2">
    <source>
        <dbReference type="EMBL" id="OGK73797.1"/>
    </source>
</evidence>
<dbReference type="EMBL" id="MGBR01000001">
    <property type="protein sequence ID" value="OGK73797.1"/>
    <property type="molecule type" value="Genomic_DNA"/>
</dbReference>
<dbReference type="AlphaFoldDB" id="A0A1F7L0Z3"/>
<protein>
    <recommendedName>
        <fullName evidence="1">Transcription factor zinc-finger domain-containing protein</fullName>
    </recommendedName>
</protein>
<evidence type="ECO:0000259" key="1">
    <source>
        <dbReference type="Pfam" id="PF13453"/>
    </source>
</evidence>
<name>A0A1F7L0Z3_9BACT</name>
<comment type="caution">
    <text evidence="2">The sequence shown here is derived from an EMBL/GenBank/DDBJ whole genome shotgun (WGS) entry which is preliminary data.</text>
</comment>